<name>A0A3S4YMN4_9MICC</name>
<dbReference type="EMBL" id="LR134521">
    <property type="protein sequence ID" value="VEJ30881.1"/>
    <property type="molecule type" value="Genomic_DNA"/>
</dbReference>
<protein>
    <submittedName>
        <fullName evidence="1">Uncharacterized protein</fullName>
    </submittedName>
</protein>
<proteinExistence type="predicted"/>
<reference evidence="1 2" key="1">
    <citation type="submission" date="2018-12" db="EMBL/GenBank/DDBJ databases">
        <authorList>
            <consortium name="Pathogen Informatics"/>
        </authorList>
    </citation>
    <scope>NUCLEOTIDE SEQUENCE [LARGE SCALE GENOMIC DNA]</scope>
    <source>
        <strain evidence="1 2">NCTC10918</strain>
    </source>
</reference>
<organism evidence="1 2">
    <name type="scientific">Rothia dentocariosa</name>
    <dbReference type="NCBI Taxonomy" id="2047"/>
    <lineage>
        <taxon>Bacteria</taxon>
        <taxon>Bacillati</taxon>
        <taxon>Actinomycetota</taxon>
        <taxon>Actinomycetes</taxon>
        <taxon>Micrococcales</taxon>
        <taxon>Micrococcaceae</taxon>
        <taxon>Rothia</taxon>
    </lineage>
</organism>
<evidence type="ECO:0000313" key="2">
    <source>
        <dbReference type="Proteomes" id="UP000270988"/>
    </source>
</evidence>
<dbReference type="AlphaFoldDB" id="A0A3S4YMN4"/>
<gene>
    <name evidence="1" type="ORF">NCTC10918_02173</name>
</gene>
<accession>A0A3S4YMN4</accession>
<dbReference type="Proteomes" id="UP000270988">
    <property type="component" value="Chromosome"/>
</dbReference>
<evidence type="ECO:0000313" key="1">
    <source>
        <dbReference type="EMBL" id="VEJ30881.1"/>
    </source>
</evidence>
<sequence length="50" mass="5979">MWDNFFENIFVNLHSTYTVRFSVIKTLLLKFEGVLSIPDTILIYQHGNRF</sequence>